<comment type="caution">
    <text evidence="2">The sequence shown here is derived from an EMBL/GenBank/DDBJ whole genome shotgun (WGS) entry which is preliminary data.</text>
</comment>
<dbReference type="AlphaFoldDB" id="A0A3A3GCM5"/>
<accession>A0A3A3GCM5</accession>
<dbReference type="OrthoDB" id="9762883at2"/>
<dbReference type="EMBL" id="QYZD01000024">
    <property type="protein sequence ID" value="RJG21462.1"/>
    <property type="molecule type" value="Genomic_DNA"/>
</dbReference>
<reference evidence="2 3" key="1">
    <citation type="submission" date="2018-09" db="EMBL/GenBank/DDBJ databases">
        <title>Paenibacillus SK2017-BO5.</title>
        <authorList>
            <person name="Piskunova J.V."/>
            <person name="Dubiley S.A."/>
            <person name="Severinov K.V."/>
        </authorList>
    </citation>
    <scope>NUCLEOTIDE SEQUENCE [LARGE SCALE GENOMIC DNA]</scope>
    <source>
        <strain evidence="2 3">BO5</strain>
    </source>
</reference>
<dbReference type="Proteomes" id="UP000266177">
    <property type="component" value="Unassembled WGS sequence"/>
</dbReference>
<evidence type="ECO:0000313" key="2">
    <source>
        <dbReference type="EMBL" id="RJG21462.1"/>
    </source>
</evidence>
<evidence type="ECO:0000313" key="3">
    <source>
        <dbReference type="Proteomes" id="UP000266177"/>
    </source>
</evidence>
<evidence type="ECO:0000256" key="1">
    <source>
        <dbReference type="SAM" id="SignalP"/>
    </source>
</evidence>
<sequence length="335" mass="36255">MRKIGWSQWGIAAITAALLLGAVPAHAQIMSDVYGESEADTYDGSRSDETRLEKVEASVLEQVRSGMERLAGKEIELDSAADASGTLTIYGKDNRNYARIFPDGLMTIEVTIPYADLGERERTAADKAIKGLDGKNKFTITRAVRTMDSNSSTIRSELYGKGVWVSLKNGIVENVSLDYPLTKTDKKMSTRAQQAVARMSAAAGVKAPKLTTATRYKSQDENVWILQDPNMNVLVTVGAKTGNIWGVAFNEYANDGEAADKAAAKLTKETAVALAAPVVKQIFGLDLTGYGMKRDKDDPSIILFTKRGQPTVEGFLNGKGKFNTFKVTPAIGAKE</sequence>
<proteinExistence type="predicted"/>
<feature type="signal peptide" evidence="1">
    <location>
        <begin position="1"/>
        <end position="27"/>
    </location>
</feature>
<feature type="chain" id="PRO_5017366878" evidence="1">
    <location>
        <begin position="28"/>
        <end position="335"/>
    </location>
</feature>
<dbReference type="RefSeq" id="WP_119795535.1">
    <property type="nucleotide sequence ID" value="NZ_QYZD01000024.1"/>
</dbReference>
<keyword evidence="1" id="KW-0732">Signal</keyword>
<protein>
    <submittedName>
        <fullName evidence="2">Uncharacterized protein</fullName>
    </submittedName>
</protein>
<name>A0A3A3GCM5_PANTH</name>
<organism evidence="2 3">
    <name type="scientific">Paenibacillus thiaminolyticus</name>
    <name type="common">Bacillus thiaminolyticus</name>
    <dbReference type="NCBI Taxonomy" id="49283"/>
    <lineage>
        <taxon>Bacteria</taxon>
        <taxon>Bacillati</taxon>
        <taxon>Bacillota</taxon>
        <taxon>Bacilli</taxon>
        <taxon>Bacillales</taxon>
        <taxon>Paenibacillaceae</taxon>
        <taxon>Paenibacillus</taxon>
    </lineage>
</organism>
<gene>
    <name evidence="2" type="ORF">DQX05_21575</name>
</gene>